<feature type="region of interest" description="Disordered" evidence="7">
    <location>
        <begin position="2947"/>
        <end position="2967"/>
    </location>
</feature>
<dbReference type="PANTHER" id="PTHR17695">
    <property type="entry name" value="SMALL SUBUNIT PROCESSOME COMPONENT 20 HOMOLOG"/>
    <property type="match status" value="1"/>
</dbReference>
<organism evidence="12 13">
    <name type="scientific">Cotesia typhae</name>
    <dbReference type="NCBI Taxonomy" id="2053667"/>
    <lineage>
        <taxon>Eukaryota</taxon>
        <taxon>Metazoa</taxon>
        <taxon>Ecdysozoa</taxon>
        <taxon>Arthropoda</taxon>
        <taxon>Hexapoda</taxon>
        <taxon>Insecta</taxon>
        <taxon>Pterygota</taxon>
        <taxon>Neoptera</taxon>
        <taxon>Endopterygota</taxon>
        <taxon>Hymenoptera</taxon>
        <taxon>Apocrita</taxon>
        <taxon>Ichneumonoidea</taxon>
        <taxon>Braconidae</taxon>
        <taxon>Microgastrinae</taxon>
        <taxon>Cotesia</taxon>
    </lineage>
</organism>
<keyword evidence="4 8" id="KW-1133">Transmembrane helix</keyword>
<evidence type="ECO:0000313" key="12">
    <source>
        <dbReference type="EMBL" id="KAG8034406.1"/>
    </source>
</evidence>
<dbReference type="GO" id="GO:0030686">
    <property type="term" value="C:90S preribosome"/>
    <property type="evidence" value="ECO:0007669"/>
    <property type="project" value="TreeGrafter"/>
</dbReference>
<dbReference type="InterPro" id="IPR011106">
    <property type="entry name" value="MANSC_N"/>
</dbReference>
<evidence type="ECO:0000256" key="2">
    <source>
        <dbReference type="ARBA" id="ARBA00022692"/>
    </source>
</evidence>
<evidence type="ECO:0000259" key="11">
    <source>
        <dbReference type="SMART" id="SM00765"/>
    </source>
</evidence>
<feature type="domain" description="PKD/Chitinase" evidence="10">
    <location>
        <begin position="321"/>
        <end position="409"/>
    </location>
</feature>
<sequence>MIFNIEWFLFLIILFNICNGDYTTDYWTNKWQTMCPDLYPHTFKSYTPRGNMTYGNYTRIPHITGIKQCALSCCTTSTCNVVLMFNSTCYHVKCKHSDKCAPLYRPEFVNLVDPPSMVLIKPVENDVTWNDVLGQFYDTNPLLIDAVSNRDSNIMPGISCMDNNDCQDNQVCVKHTPDDDKTAVIGVCEDIQPEFEMDTEVKSNTKNSQSMEVKPVVKKQLVVSAVSKEVRLPDNQVTLSAFTVPAEQGNEHYNYVWSLLSQPEGHTGTMTDQNLPTVKLSNLSEGLYKFRVVVTSSNAYGEAYANVSVLPPKRINKPPIVIISPASQIVKLPNTGAVLDGSSSTDDDRVVSYHWELQQGPIGYQPNLVDTPTLQLDNLIAGNYTFKLTVEDSDHVTNFTTANITVLKLIDYPPSANAGQDIIIYLPQNTITLNGNLSTDDHGIASWEWTKSPSDQNKAVDMQNTRTPYLQLSNLEEGMYTFVLKVTDDSDQYSTAEVHVFVKPPTNRPPKAQAGKDITVALPQTRVKLDGSNSKDDIKIVSYHWEQLSGPNKAEFSAANKSVTNATKLTKGVYNFKLTVIDDNGNKDSDTVKVEVTQNKNAPPKANAGGDQIVMAPVSALIINGSQSTDDLRISQWLWTRDPTSLAIGKIIDDTNHSPILMVTDVVPGRYVFKLKVSDDQGLSSEDTVSVIVKSDPQLLHLVEMTLNIGAHLLTESQKNSLVVKLQMLLREEVSIVVRDLKPEPRTGRACLIFYVERKDKKSSMTGREVVDRLKEKFKQDSGLLQLSVTSIDTVICQNNCSDHGVCDEESRQCLCEAFWMQNLIQKYFGNGESNCEWSILYVIIALLALVIIFIGFIWSFICLCQRICAGKSRTRFKKKTTRYSLLQPHLADDDDSGGAFLQRKMAISESDTESDDFKRFGDRIAEINVDVFHRIRHKNEDSDDEDELVTTFNRTLRKWSMINLTEGYTRFRNEVKHVVTFEQLIYHKQVVVNSLKNHLKVNDPAYLQAILEMVVAAARDLQKEFYEFIPDFLAIIIDLLNTQDPDVLEFTFTNLAYLFKFMLTYFVTNIDTTFEILLPLLADKRAYINNFAAESFAFVTRKITGRDQNTFLRLLFNALKKKPSGVHGCGKLLFEVVSGVPGRFHSCAEKMFNLYFQALEDESIDSELTFGVLCKLFECVNHSINPTHSQVFWDIIFQTLDQNMISENEKILVPLGKLLLIVLNHRGGKMLLNPVLLTSLIIKGISIFESKSDLVLHEFIELSVSTLLAENIQLSQESSHKLTSKLLSIRKKEILIEFIEKLINHSSFETRVLPAALQQSVLRIKFTNIDLSLFTKIVSVRAPPKLNGIDLEKWRKINLDLRAYPNDTVTTLIEKLKQWEDTDGISEDSLKIITILPHINILMRQELVTVLKQVLVSMFEKLIQDEPVNKIEKKSFAFLLTLESIVHLLNEEEIGQLLEESSINFETLTAKYWDNTNILNAVDLFYTHISSTKCKDKYINAQTFNSMNTHLAKKLASPYQNVRLIVCHLYYLFKDVKEIFINKSNDSSSVLELMFMAESIEVSVQSYRDRLSHLQALSFKSRSLVELHPTYDHGPLHFLLGNFFVNFTLLWEPVSQIIATYATGEFTDFWPTFLGELKKNFDTPNSCTSELFSCEILNNLSKSLITNDKPDYNNYKTLLWTCMNKFPDYSETRNRDLTVLFINFVESNYSTSNSDSAKSFSIEKKDLDKTGDEEVVKELKNLDDDEEEESKEDSEKTDDKKIEKEDLPIKKMDSVKMGGKTSNFKLLLAQLKLFSQMHNPRSLYREREMYDIYMDLLKTKNMELQKAVLDCIFTYKQKELLPYKEHLYGLTDEKNLRNELARFKVVDDHAPSETIKPEDRPVIMPIIMRLIYAKMVTRGTGRAAGAAGGLARRKIIIRFLMGVKEEEMMLFAKMACKPFEKYQINFFADDQFKDIRRFTTDITKNVDLSNIIIHPERLRSAINLLSILIEEFGGKMSKNLLPRLLAILFCALAQINGILNRSKNVLSGFLSIIKELKNTCMGILGRFFEHFETYEWSQVELDALFDVAVFPWLEKLPTEGVYSPTVLLKLFNAWCQNPRYHCLLIKYQEDDQNIICLPFIMKLLLGQKTHHSVVNTILEMINNLLTLQDYEKMEVDEADTLPVVPLKPTNILKVNADTALPGKFINYGSAILLPYVPDVLEFLKRRLQKSKMNVKKIEAAILSRISELSLDPETSNTLTHLLIPISVKRASRGESDQIIDQLLITITNLLKNVDKPQEHLKSLLPLLFYISSVSLRKNLLEIFKTIASNSTDTETVSKEIMMRNMELLVSLNAMSPRWVEQPDCEKRLETFQQINSIISSQDDEVLKTLTLEFGIAVLYNCYHFLKHETDLALRSESRWCINALGVKLINLYKSNNVDRLYLIEDTILSLIREGIKSKNNHIKLQSISFLGTLSMNCSDAHPVFRDLHFLTNKNDPEVDFFENLQHSQVGRRGRALLKFCSFAKTLTKCPNIKTLTQFIFPLASSFLCDETYASKNSIVDAAIEAIGTICRLLPWHQYSVILKYYLYKINKVNEFQRQVIRIIIAILDAFHFDLAKLKTVDKNIVEDQKTIDAPEKEIETVDAEENKPEEDTVEENNEEVEERLDEELAKDEEKVSEETKEESAELVMEKLSILSQSAAKKLVFDITHTLLPQLNRSILSRTQHELSHKVNRKRSGYEKEEEELMRVPIALALVKLLQKLPGPILNRNLSGIFMKLCTFLKSRLESVRRSTREILEKIMITLGPDFLHYLLKEMNSLLTKGFQIHVLAYTIHAVLNSLKPYFQSHHVKENLQSILQVCKIDLFGLTSEEKEVKAIMKNVSEAKSTKSISIFRILGEFINESCLVDLVQPFYEILCSTRSHKVLMKIVESLNNISVGLADNTFIEDEQILKFIYGIVSKRISSLTSKSEDKKSDKNKSDKPQLDKPDCYIIPAAPKSRMGIKTASKTSADANEHVITEFAMKLLHILLKRDKVTGAEFKFLMNPFVPIIADNLKSQHIKLSTLSLQCINKILLMNLDSTPQHIEGICETVFSILHKYGSAGLAKGDNFELVTAAFKTMSTFVRDMKNFNMTLDQIKVLILYIEQDLYNNERRATAFSLIKAIIERKIKASEIHQVIEKVAVLSVTSDSVDVQKQCREVFYKFLMEYPLGKKLEKHLSFYLAQLSYELKPGRMSALEMIHDIINGFPEDILIKQSALIFLMVGARLVNDEDPTCCKFAAKCVKVLITRVNHNQCLKLFEIVLQWLKDSNLLHRRLAVQLCGIFVAVKKEAFEAHLEELLPLILKQFYASDSENQKEGKFVMKKTRRNNQVTIKDLDRVKDHLVFQTLQLTLKISSYLTTIDIDPFLKPILFQLMSPLVREMLTTEESSEALRQLSHEVGKLIKRRVGDELYNSLLVKVQQKIEIKKAERKKNQKQLFITNPELAARRKIAKQQKKKEATKRKNAQIRGKKVYGKKRKLQDDL</sequence>
<dbReference type="Pfam" id="PF23620">
    <property type="entry name" value="KIAA0319"/>
    <property type="match status" value="1"/>
</dbReference>
<feature type="compositionally biased region" description="Acidic residues" evidence="7">
    <location>
        <begin position="1744"/>
        <end position="1753"/>
    </location>
</feature>
<dbReference type="InterPro" id="IPR056502">
    <property type="entry name" value="KIAA0319-like_C"/>
</dbReference>
<keyword evidence="5 8" id="KW-0472">Membrane</keyword>
<feature type="compositionally biased region" description="Basic and acidic residues" evidence="7">
    <location>
        <begin position="2617"/>
        <end position="2631"/>
    </location>
</feature>
<dbReference type="GO" id="GO:0016020">
    <property type="term" value="C:membrane"/>
    <property type="evidence" value="ECO:0007669"/>
    <property type="project" value="UniProtKB-SubCell"/>
</dbReference>
<feature type="region of interest" description="Disordered" evidence="7">
    <location>
        <begin position="2617"/>
        <end position="2662"/>
    </location>
</feature>
<evidence type="ECO:0000256" key="4">
    <source>
        <dbReference type="ARBA" id="ARBA00022989"/>
    </source>
</evidence>
<comment type="subcellular location">
    <subcellularLocation>
        <location evidence="1">Membrane</location>
    </subcellularLocation>
</comment>
<evidence type="ECO:0000256" key="6">
    <source>
        <dbReference type="ARBA" id="ARBA00023180"/>
    </source>
</evidence>
<evidence type="ECO:0000259" key="10">
    <source>
        <dbReference type="SMART" id="SM00089"/>
    </source>
</evidence>
<dbReference type="Pfam" id="PF23597">
    <property type="entry name" value="KIAA0319_N"/>
    <property type="match status" value="1"/>
</dbReference>
<keyword evidence="2 8" id="KW-0812">Transmembrane</keyword>
<dbReference type="FunFam" id="2.60.40.10:FF:001655">
    <property type="entry name" value="Blast:Dyslexia-associated protein KIAA0319"/>
    <property type="match status" value="1"/>
</dbReference>
<evidence type="ECO:0000256" key="7">
    <source>
        <dbReference type="SAM" id="MobiDB-lite"/>
    </source>
</evidence>
<gene>
    <name evidence="12" type="ORF">G9C98_007482</name>
</gene>
<reference evidence="12" key="2">
    <citation type="submission" date="2021-04" db="EMBL/GenBank/DDBJ databases">
        <title>Genome-wide patterns of bracovirus chromosomal integration into multiple host tissues during parasitism.</title>
        <authorList>
            <person name="Chebbi M.A.C."/>
        </authorList>
    </citation>
    <scope>NUCLEOTIDE SEQUENCE</scope>
    <source>
        <tissue evidence="12">Whole body</tissue>
    </source>
</reference>
<feature type="compositionally biased region" description="Basic and acidic residues" evidence="7">
    <location>
        <begin position="2652"/>
        <end position="2662"/>
    </location>
</feature>
<keyword evidence="6" id="KW-0325">Glycoprotein</keyword>
<feature type="signal peptide" evidence="9">
    <location>
        <begin position="1"/>
        <end position="20"/>
    </location>
</feature>
<comment type="caution">
    <text evidence="12">The sequence shown here is derived from an EMBL/GenBank/DDBJ whole genome shotgun (WGS) entry which is preliminary data.</text>
</comment>
<dbReference type="EMBL" id="JAAOIC020000067">
    <property type="protein sequence ID" value="KAG8034406.1"/>
    <property type="molecule type" value="Genomic_DNA"/>
</dbReference>
<dbReference type="GO" id="GO:0032040">
    <property type="term" value="C:small-subunit processome"/>
    <property type="evidence" value="ECO:0007669"/>
    <property type="project" value="TreeGrafter"/>
</dbReference>
<evidence type="ECO:0000256" key="8">
    <source>
        <dbReference type="SAM" id="Phobius"/>
    </source>
</evidence>
<dbReference type="CDD" id="cd00146">
    <property type="entry name" value="PKD"/>
    <property type="match status" value="2"/>
</dbReference>
<feature type="region of interest" description="Disordered" evidence="7">
    <location>
        <begin position="1739"/>
        <end position="1765"/>
    </location>
</feature>
<reference evidence="12" key="1">
    <citation type="submission" date="2020-03" db="EMBL/GenBank/DDBJ databases">
        <authorList>
            <person name="Chebbi M.A."/>
            <person name="Drezen J.M."/>
        </authorList>
    </citation>
    <scope>NUCLEOTIDE SEQUENCE</scope>
    <source>
        <tissue evidence="12">Whole body</tissue>
    </source>
</reference>
<dbReference type="SMART" id="SM00765">
    <property type="entry name" value="MANEC"/>
    <property type="match status" value="1"/>
</dbReference>
<dbReference type="Pfam" id="PF20416">
    <property type="entry name" value="UTP20"/>
    <property type="match status" value="1"/>
</dbReference>
<feature type="domain" description="PKD/Chitinase" evidence="10">
    <location>
        <begin position="419"/>
        <end position="505"/>
    </location>
</feature>
<dbReference type="OrthoDB" id="360653at2759"/>
<accession>A0A8J5QPC3</accession>
<dbReference type="FunFam" id="2.60.40.10:FF:000257">
    <property type="entry name" value="Dyslexia-associated protein KIAA0319-like"/>
    <property type="match status" value="1"/>
</dbReference>
<dbReference type="InterPro" id="IPR022409">
    <property type="entry name" value="PKD/Chitinase_dom"/>
</dbReference>
<feature type="compositionally biased region" description="Basic and acidic residues" evidence="7">
    <location>
        <begin position="1754"/>
        <end position="1765"/>
    </location>
</feature>
<feature type="transmembrane region" description="Helical" evidence="8">
    <location>
        <begin position="840"/>
        <end position="870"/>
    </location>
</feature>
<evidence type="ECO:0000256" key="5">
    <source>
        <dbReference type="ARBA" id="ARBA00023136"/>
    </source>
</evidence>
<keyword evidence="13" id="KW-1185">Reference proteome</keyword>
<name>A0A8J5QPC3_9HYME</name>
<dbReference type="InterPro" id="IPR052575">
    <property type="entry name" value="SSU_processome_comp_20"/>
</dbReference>
<protein>
    <submittedName>
        <fullName evidence="12">Uncharacterized protein</fullName>
    </submittedName>
</protein>
<evidence type="ECO:0000256" key="9">
    <source>
        <dbReference type="SAM" id="SignalP"/>
    </source>
</evidence>
<dbReference type="Pfam" id="PF22352">
    <property type="entry name" value="K319L-like_PKD"/>
    <property type="match status" value="5"/>
</dbReference>
<evidence type="ECO:0000256" key="1">
    <source>
        <dbReference type="ARBA" id="ARBA00004370"/>
    </source>
</evidence>
<dbReference type="Proteomes" id="UP000729913">
    <property type="component" value="Unassembled WGS sequence"/>
</dbReference>
<dbReference type="PANTHER" id="PTHR17695:SF11">
    <property type="entry name" value="SMALL SUBUNIT PROCESSOME COMPONENT 20 HOMOLOG"/>
    <property type="match status" value="1"/>
</dbReference>
<dbReference type="Pfam" id="PF23099">
    <property type="entry name" value="UTP20_C"/>
    <property type="match status" value="1"/>
</dbReference>
<dbReference type="FunFam" id="2.60.40.10:FF:000061">
    <property type="entry name" value="Dyslexia-associated protein KIAA0319 homolog"/>
    <property type="match status" value="3"/>
</dbReference>
<dbReference type="InterPro" id="IPR011430">
    <property type="entry name" value="UTP20_N"/>
</dbReference>
<evidence type="ECO:0000256" key="3">
    <source>
        <dbReference type="ARBA" id="ARBA00022729"/>
    </source>
</evidence>
<dbReference type="Pfam" id="PF07539">
    <property type="entry name" value="UTP20_N"/>
    <property type="match status" value="1"/>
</dbReference>
<dbReference type="InterPro" id="IPR057525">
    <property type="entry name" value="UTP20_C"/>
</dbReference>
<proteinExistence type="predicted"/>
<dbReference type="InterPro" id="IPR013980">
    <property type="entry name" value="MANSC_dom"/>
</dbReference>
<dbReference type="InterPro" id="IPR046523">
    <property type="entry name" value="UTP20_dom"/>
</dbReference>
<feature type="compositionally biased region" description="Acidic residues" evidence="7">
    <location>
        <begin position="2632"/>
        <end position="2651"/>
    </location>
</feature>
<evidence type="ECO:0000313" key="13">
    <source>
        <dbReference type="Proteomes" id="UP000729913"/>
    </source>
</evidence>
<feature type="domain" description="Seven cysteines N-terminal" evidence="11">
    <location>
        <begin position="30"/>
        <end position="111"/>
    </location>
</feature>
<feature type="domain" description="PKD/Chitinase" evidence="10">
    <location>
        <begin position="511"/>
        <end position="599"/>
    </location>
</feature>
<feature type="chain" id="PRO_5035184524" evidence="9">
    <location>
        <begin position="21"/>
        <end position="3501"/>
    </location>
</feature>
<feature type="domain" description="PKD/Chitinase" evidence="10">
    <location>
        <begin position="600"/>
        <end position="696"/>
    </location>
</feature>
<feature type="domain" description="PKD/Chitinase" evidence="10">
    <location>
        <begin position="223"/>
        <end position="312"/>
    </location>
</feature>
<feature type="region of interest" description="Disordered" evidence="7">
    <location>
        <begin position="3467"/>
        <end position="3501"/>
    </location>
</feature>
<keyword evidence="3 9" id="KW-0732">Signal</keyword>
<dbReference type="SMART" id="SM00089">
    <property type="entry name" value="PKD"/>
    <property type="match status" value="5"/>
</dbReference>